<feature type="compositionally biased region" description="Basic and acidic residues" evidence="5">
    <location>
        <begin position="156"/>
        <end position="171"/>
    </location>
</feature>
<accession>A0A6G1L6D7</accession>
<feature type="domain" description="HIT-type" evidence="6">
    <location>
        <begin position="8"/>
        <end position="41"/>
    </location>
</feature>
<dbReference type="Gene3D" id="3.30.60.190">
    <property type="match status" value="1"/>
</dbReference>
<dbReference type="EMBL" id="ML995847">
    <property type="protein sequence ID" value="KAF2768190.1"/>
    <property type="molecule type" value="Genomic_DNA"/>
</dbReference>
<evidence type="ECO:0000256" key="5">
    <source>
        <dbReference type="SAM" id="MobiDB-lite"/>
    </source>
</evidence>
<dbReference type="GO" id="GO:0008270">
    <property type="term" value="F:zinc ion binding"/>
    <property type="evidence" value="ECO:0007669"/>
    <property type="project" value="UniProtKB-UniRule"/>
</dbReference>
<dbReference type="Proteomes" id="UP000799436">
    <property type="component" value="Unassembled WGS sequence"/>
</dbReference>
<keyword evidence="1" id="KW-0479">Metal-binding</keyword>
<dbReference type="SUPFAM" id="SSF144232">
    <property type="entry name" value="HIT/MYND zinc finger-like"/>
    <property type="match status" value="1"/>
</dbReference>
<keyword evidence="8" id="KW-1185">Reference proteome</keyword>
<evidence type="ECO:0000313" key="7">
    <source>
        <dbReference type="EMBL" id="KAF2768190.1"/>
    </source>
</evidence>
<proteinExistence type="predicted"/>
<feature type="compositionally biased region" description="Basic and acidic residues" evidence="5">
    <location>
        <begin position="39"/>
        <end position="58"/>
    </location>
</feature>
<sequence length="217" mass="24044">MTSTAPVCGVCQTNDSKYKCPICVLRYCSLDCYRSHKTQHADDEVSRTQQEARAKQDRPGTTQRVPKISFTGLGDDAEFQRLLKRYPLLKTQLGAIYGLTLEPGPDEHRSWNRQPLFADPSSRGHPFRGGRGRGGIRGRAMKGMGTPKRGPYQVNVEDRPRGPWTEEKGEKEALGLVKSMRKGSEDDERAEGMREFIALCALRFGPEGQGGGMGDVG</sequence>
<evidence type="ECO:0000259" key="6">
    <source>
        <dbReference type="PROSITE" id="PS51083"/>
    </source>
</evidence>
<organism evidence="7 8">
    <name type="scientific">Teratosphaeria nubilosa</name>
    <dbReference type="NCBI Taxonomy" id="161662"/>
    <lineage>
        <taxon>Eukaryota</taxon>
        <taxon>Fungi</taxon>
        <taxon>Dikarya</taxon>
        <taxon>Ascomycota</taxon>
        <taxon>Pezizomycotina</taxon>
        <taxon>Dothideomycetes</taxon>
        <taxon>Dothideomycetidae</taxon>
        <taxon>Mycosphaerellales</taxon>
        <taxon>Teratosphaeriaceae</taxon>
        <taxon>Teratosphaeria</taxon>
    </lineage>
</organism>
<reference evidence="7" key="1">
    <citation type="journal article" date="2020" name="Stud. Mycol.">
        <title>101 Dothideomycetes genomes: a test case for predicting lifestyles and emergence of pathogens.</title>
        <authorList>
            <person name="Haridas S."/>
            <person name="Albert R."/>
            <person name="Binder M."/>
            <person name="Bloem J."/>
            <person name="Labutti K."/>
            <person name="Salamov A."/>
            <person name="Andreopoulos B."/>
            <person name="Baker S."/>
            <person name="Barry K."/>
            <person name="Bills G."/>
            <person name="Bluhm B."/>
            <person name="Cannon C."/>
            <person name="Castanera R."/>
            <person name="Culley D."/>
            <person name="Daum C."/>
            <person name="Ezra D."/>
            <person name="Gonzalez J."/>
            <person name="Henrissat B."/>
            <person name="Kuo A."/>
            <person name="Liang C."/>
            <person name="Lipzen A."/>
            <person name="Lutzoni F."/>
            <person name="Magnuson J."/>
            <person name="Mondo S."/>
            <person name="Nolan M."/>
            <person name="Ohm R."/>
            <person name="Pangilinan J."/>
            <person name="Park H.-J."/>
            <person name="Ramirez L."/>
            <person name="Alfaro M."/>
            <person name="Sun H."/>
            <person name="Tritt A."/>
            <person name="Yoshinaga Y."/>
            <person name="Zwiers L.-H."/>
            <person name="Turgeon B."/>
            <person name="Goodwin S."/>
            <person name="Spatafora J."/>
            <person name="Crous P."/>
            <person name="Grigoriev I."/>
        </authorList>
    </citation>
    <scope>NUCLEOTIDE SEQUENCE</scope>
    <source>
        <strain evidence="7">CBS 116005</strain>
    </source>
</reference>
<keyword evidence="2 4" id="KW-0863">Zinc-finger</keyword>
<dbReference type="GO" id="GO:0000492">
    <property type="term" value="P:box C/D snoRNP assembly"/>
    <property type="evidence" value="ECO:0007669"/>
    <property type="project" value="TreeGrafter"/>
</dbReference>
<dbReference type="GO" id="GO:0048254">
    <property type="term" value="P:snoRNA localization"/>
    <property type="evidence" value="ECO:0007669"/>
    <property type="project" value="TreeGrafter"/>
</dbReference>
<dbReference type="PANTHER" id="PTHR13483:SF11">
    <property type="entry name" value="ZINC FINGER HIT DOMAIN-CONTAINING PROTEIN 3"/>
    <property type="match status" value="1"/>
</dbReference>
<dbReference type="InterPro" id="IPR007529">
    <property type="entry name" value="Znf_HIT"/>
</dbReference>
<dbReference type="Pfam" id="PF04438">
    <property type="entry name" value="zf-HIT"/>
    <property type="match status" value="1"/>
</dbReference>
<evidence type="ECO:0000313" key="8">
    <source>
        <dbReference type="Proteomes" id="UP000799436"/>
    </source>
</evidence>
<dbReference type="PROSITE" id="PS00028">
    <property type="entry name" value="ZINC_FINGER_C2H2_1"/>
    <property type="match status" value="1"/>
</dbReference>
<feature type="region of interest" description="Disordered" evidence="5">
    <location>
        <begin position="117"/>
        <end position="171"/>
    </location>
</feature>
<name>A0A6G1L6D7_9PEZI</name>
<dbReference type="OrthoDB" id="18412at2759"/>
<gene>
    <name evidence="7" type="ORF">EJ03DRAFT_274785</name>
</gene>
<dbReference type="CDD" id="cd23024">
    <property type="entry name" value="zf-HIT_ZNHIT2-3"/>
    <property type="match status" value="1"/>
</dbReference>
<evidence type="ECO:0000256" key="1">
    <source>
        <dbReference type="ARBA" id="ARBA00022723"/>
    </source>
</evidence>
<dbReference type="PROSITE" id="PS51083">
    <property type="entry name" value="ZF_HIT"/>
    <property type="match status" value="1"/>
</dbReference>
<dbReference type="GO" id="GO:0000463">
    <property type="term" value="P:maturation of LSU-rRNA from tricistronic rRNA transcript (SSU-rRNA, 5.8S rRNA, LSU-rRNA)"/>
    <property type="evidence" value="ECO:0007669"/>
    <property type="project" value="TreeGrafter"/>
</dbReference>
<protein>
    <recommendedName>
        <fullName evidence="6">HIT-type domain-containing protein</fullName>
    </recommendedName>
</protein>
<evidence type="ECO:0000256" key="3">
    <source>
        <dbReference type="ARBA" id="ARBA00022833"/>
    </source>
</evidence>
<dbReference type="GO" id="GO:0005634">
    <property type="term" value="C:nucleus"/>
    <property type="evidence" value="ECO:0007669"/>
    <property type="project" value="TreeGrafter"/>
</dbReference>
<dbReference type="InterPro" id="IPR051639">
    <property type="entry name" value="BCD1"/>
</dbReference>
<dbReference type="GO" id="GO:0070761">
    <property type="term" value="C:pre-snoRNP complex"/>
    <property type="evidence" value="ECO:0007669"/>
    <property type="project" value="TreeGrafter"/>
</dbReference>
<evidence type="ECO:0000256" key="4">
    <source>
        <dbReference type="PROSITE-ProRule" id="PRU00453"/>
    </source>
</evidence>
<dbReference type="PANTHER" id="PTHR13483">
    <property type="entry name" value="BOX C_D SNORNA PROTEIN 1-RELATED"/>
    <property type="match status" value="1"/>
</dbReference>
<keyword evidence="3" id="KW-0862">Zinc</keyword>
<dbReference type="AlphaFoldDB" id="A0A6G1L6D7"/>
<evidence type="ECO:0000256" key="2">
    <source>
        <dbReference type="ARBA" id="ARBA00022771"/>
    </source>
</evidence>
<feature type="region of interest" description="Disordered" evidence="5">
    <location>
        <begin position="39"/>
        <end position="67"/>
    </location>
</feature>
<feature type="compositionally biased region" description="Basic residues" evidence="5">
    <location>
        <begin position="125"/>
        <end position="140"/>
    </location>
</feature>
<dbReference type="InterPro" id="IPR013087">
    <property type="entry name" value="Znf_C2H2_type"/>
</dbReference>